<keyword evidence="2" id="KW-1185">Reference proteome</keyword>
<gene>
    <name evidence="1" type="ORF">BDR25DRAFT_2633</name>
</gene>
<name>A0ACB6RE58_9PLEO</name>
<proteinExistence type="predicted"/>
<reference evidence="1" key="1">
    <citation type="journal article" date="2020" name="Stud. Mycol.">
        <title>101 Dothideomycetes genomes: a test case for predicting lifestyles and emergence of pathogens.</title>
        <authorList>
            <person name="Haridas S."/>
            <person name="Albert R."/>
            <person name="Binder M."/>
            <person name="Bloem J."/>
            <person name="Labutti K."/>
            <person name="Salamov A."/>
            <person name="Andreopoulos B."/>
            <person name="Baker S."/>
            <person name="Barry K."/>
            <person name="Bills G."/>
            <person name="Bluhm B."/>
            <person name="Cannon C."/>
            <person name="Castanera R."/>
            <person name="Culley D."/>
            <person name="Daum C."/>
            <person name="Ezra D."/>
            <person name="Gonzalez J."/>
            <person name="Henrissat B."/>
            <person name="Kuo A."/>
            <person name="Liang C."/>
            <person name="Lipzen A."/>
            <person name="Lutzoni F."/>
            <person name="Magnuson J."/>
            <person name="Mondo S."/>
            <person name="Nolan M."/>
            <person name="Ohm R."/>
            <person name="Pangilinan J."/>
            <person name="Park H.-J."/>
            <person name="Ramirez L."/>
            <person name="Alfaro M."/>
            <person name="Sun H."/>
            <person name="Tritt A."/>
            <person name="Yoshinaga Y."/>
            <person name="Zwiers L.-H."/>
            <person name="Turgeon B."/>
            <person name="Goodwin S."/>
            <person name="Spatafora J."/>
            <person name="Crous P."/>
            <person name="Grigoriev I."/>
        </authorList>
    </citation>
    <scope>NUCLEOTIDE SEQUENCE</scope>
    <source>
        <strain evidence="1">ATCC 200398</strain>
    </source>
</reference>
<evidence type="ECO:0000313" key="2">
    <source>
        <dbReference type="Proteomes" id="UP000799755"/>
    </source>
</evidence>
<comment type="caution">
    <text evidence="1">The sequence shown here is derived from an EMBL/GenBank/DDBJ whole genome shotgun (WGS) entry which is preliminary data.</text>
</comment>
<accession>A0ACB6RE58</accession>
<evidence type="ECO:0000313" key="1">
    <source>
        <dbReference type="EMBL" id="KAF2477634.1"/>
    </source>
</evidence>
<dbReference type="EMBL" id="MU003492">
    <property type="protein sequence ID" value="KAF2477634.1"/>
    <property type="molecule type" value="Genomic_DNA"/>
</dbReference>
<organism evidence="1 2">
    <name type="scientific">Lindgomyces ingoldianus</name>
    <dbReference type="NCBI Taxonomy" id="673940"/>
    <lineage>
        <taxon>Eukaryota</taxon>
        <taxon>Fungi</taxon>
        <taxon>Dikarya</taxon>
        <taxon>Ascomycota</taxon>
        <taxon>Pezizomycotina</taxon>
        <taxon>Dothideomycetes</taxon>
        <taxon>Pleosporomycetidae</taxon>
        <taxon>Pleosporales</taxon>
        <taxon>Lindgomycetaceae</taxon>
        <taxon>Lindgomyces</taxon>
    </lineage>
</organism>
<sequence length="85" mass="9513">MPSSPSVLVRGSVTAHPSFLSSSDVNQTVNKRFLSCGPCPMMSVPSPLCLEHFLRCLMRRVEEMNHGSRVRINRRGSIKKQRALC</sequence>
<dbReference type="Proteomes" id="UP000799755">
    <property type="component" value="Unassembled WGS sequence"/>
</dbReference>
<protein>
    <submittedName>
        <fullName evidence="1">Uncharacterized protein</fullName>
    </submittedName>
</protein>